<dbReference type="GO" id="GO:0016887">
    <property type="term" value="F:ATP hydrolysis activity"/>
    <property type="evidence" value="ECO:0007669"/>
    <property type="project" value="InterPro"/>
</dbReference>
<comment type="caution">
    <text evidence="7">The sequence shown here is derived from an EMBL/GenBank/DDBJ whole genome shotgun (WGS) entry which is preliminary data.</text>
</comment>
<dbReference type="InterPro" id="IPR037198">
    <property type="entry name" value="MutL_C_sf"/>
</dbReference>
<protein>
    <submittedName>
        <fullName evidence="7">DNA mismatch repair protein MutL</fullName>
    </submittedName>
</protein>
<dbReference type="Gene3D" id="3.30.1370.100">
    <property type="entry name" value="MutL, C-terminal domain, regulatory subdomain"/>
    <property type="match status" value="1"/>
</dbReference>
<evidence type="ECO:0000313" key="7">
    <source>
        <dbReference type="EMBL" id="MPM00003.1"/>
    </source>
</evidence>
<dbReference type="GO" id="GO:0005524">
    <property type="term" value="F:ATP binding"/>
    <property type="evidence" value="ECO:0007669"/>
    <property type="project" value="InterPro"/>
</dbReference>
<evidence type="ECO:0000256" key="3">
    <source>
        <dbReference type="ARBA" id="ARBA00023204"/>
    </source>
</evidence>
<dbReference type="InterPro" id="IPR014790">
    <property type="entry name" value="MutL_C"/>
</dbReference>
<dbReference type="AlphaFoldDB" id="A0A644WBR4"/>
<dbReference type="SUPFAM" id="SSF54211">
    <property type="entry name" value="Ribosomal protein S5 domain 2-like"/>
    <property type="match status" value="1"/>
</dbReference>
<dbReference type="InterPro" id="IPR020568">
    <property type="entry name" value="Ribosomal_Su5_D2-typ_SF"/>
</dbReference>
<dbReference type="FunFam" id="3.30.565.10:FF:000003">
    <property type="entry name" value="DNA mismatch repair endonuclease MutL"/>
    <property type="match status" value="1"/>
</dbReference>
<dbReference type="Gene3D" id="3.30.565.10">
    <property type="entry name" value="Histidine kinase-like ATPase, C-terminal domain"/>
    <property type="match status" value="1"/>
</dbReference>
<dbReference type="GO" id="GO:0032300">
    <property type="term" value="C:mismatch repair complex"/>
    <property type="evidence" value="ECO:0007669"/>
    <property type="project" value="InterPro"/>
</dbReference>
<dbReference type="PANTHER" id="PTHR10073">
    <property type="entry name" value="DNA MISMATCH REPAIR PROTEIN MLH, PMS, MUTL"/>
    <property type="match status" value="1"/>
</dbReference>
<dbReference type="InterPro" id="IPR038973">
    <property type="entry name" value="MutL/Mlh/Pms-like"/>
</dbReference>
<accession>A0A644WBR4</accession>
<dbReference type="PROSITE" id="PS00058">
    <property type="entry name" value="DNA_MISMATCH_REPAIR_1"/>
    <property type="match status" value="1"/>
</dbReference>
<evidence type="ECO:0000256" key="1">
    <source>
        <dbReference type="ARBA" id="ARBA00006082"/>
    </source>
</evidence>
<dbReference type="EMBL" id="VSSQ01000702">
    <property type="protein sequence ID" value="MPM00003.1"/>
    <property type="molecule type" value="Genomic_DNA"/>
</dbReference>
<dbReference type="SUPFAM" id="SSF55874">
    <property type="entry name" value="ATPase domain of HSP90 chaperone/DNA topoisomerase II/histidine kinase"/>
    <property type="match status" value="1"/>
</dbReference>
<dbReference type="GO" id="GO:0006298">
    <property type="term" value="P:mismatch repair"/>
    <property type="evidence" value="ECO:0007669"/>
    <property type="project" value="InterPro"/>
</dbReference>
<dbReference type="InterPro" id="IPR013507">
    <property type="entry name" value="DNA_mismatch_S5_2-like"/>
</dbReference>
<dbReference type="Pfam" id="PF08676">
    <property type="entry name" value="MutL_C"/>
    <property type="match status" value="1"/>
</dbReference>
<dbReference type="GO" id="GO:0140664">
    <property type="term" value="F:ATP-dependent DNA damage sensor activity"/>
    <property type="evidence" value="ECO:0007669"/>
    <property type="project" value="InterPro"/>
</dbReference>
<feature type="domain" description="DNA mismatch repair protein S5" evidence="6">
    <location>
        <begin position="209"/>
        <end position="327"/>
    </location>
</feature>
<dbReference type="SMART" id="SM00853">
    <property type="entry name" value="MutL_C"/>
    <property type="match status" value="1"/>
</dbReference>
<dbReference type="InterPro" id="IPR002099">
    <property type="entry name" value="MutL/Mlh/PMS"/>
</dbReference>
<dbReference type="NCBIfam" id="TIGR00585">
    <property type="entry name" value="mutl"/>
    <property type="match status" value="1"/>
</dbReference>
<dbReference type="SMART" id="SM01340">
    <property type="entry name" value="DNA_mis_repair"/>
    <property type="match status" value="1"/>
</dbReference>
<feature type="region of interest" description="Disordered" evidence="4">
    <location>
        <begin position="354"/>
        <end position="375"/>
    </location>
</feature>
<gene>
    <name evidence="7" type="primary">mutL_14</name>
    <name evidence="7" type="ORF">SDC9_46225</name>
</gene>
<dbReference type="InterPro" id="IPR042121">
    <property type="entry name" value="MutL_C_regsub"/>
</dbReference>
<evidence type="ECO:0000256" key="4">
    <source>
        <dbReference type="SAM" id="MobiDB-lite"/>
    </source>
</evidence>
<dbReference type="SUPFAM" id="SSF118116">
    <property type="entry name" value="DNA mismatch repair protein MutL"/>
    <property type="match status" value="1"/>
</dbReference>
<proteinExistence type="inferred from homology"/>
<organism evidence="7">
    <name type="scientific">bioreactor metagenome</name>
    <dbReference type="NCBI Taxonomy" id="1076179"/>
    <lineage>
        <taxon>unclassified sequences</taxon>
        <taxon>metagenomes</taxon>
        <taxon>ecological metagenomes</taxon>
    </lineage>
</organism>
<dbReference type="CDD" id="cd00782">
    <property type="entry name" value="MutL_Trans"/>
    <property type="match status" value="1"/>
</dbReference>
<dbReference type="HAMAP" id="MF_00149">
    <property type="entry name" value="DNA_mis_repair"/>
    <property type="match status" value="1"/>
</dbReference>
<dbReference type="Pfam" id="PF01119">
    <property type="entry name" value="DNA_mis_repair"/>
    <property type="match status" value="1"/>
</dbReference>
<dbReference type="InterPro" id="IPR042120">
    <property type="entry name" value="MutL_C_dimsub"/>
</dbReference>
<sequence>MKIQLLDPLVAQRIAAGEVIERPASVIRELLDNALDAGAKTIVASVTDGGLEEIKLIDDGEGIEPEDLPLLCESHATSKVRELDDLYHIKSMGFRGEALYSIAAVSKITIASSFQGQDPYQITVDNGRKEAVLPGGPRIGTMVTVQGLFKELPARRQFLKRPSTEATMARSVLLEKALAYPERAFRFISDQTVRVDLVPTTRKQRVLDVLSLNQNIIPSEMLELYDTAGRFDLYAVCSSPALSRSDRSHIKIYVNNRPIDEYSLVQAVTYGYGELLAGGSFPYCYLFINVDPTLVDFNIHPTKREVKLRNKAEIHHQVVSMIAGQIKRSIPRLVKQEMESEDAPLLAPLYESRPAAHQSHHAGERPGRYEATSQKAPLDSEWFQKAKELLEGNRMQASRSTETDDVWAQQEDEQEFVYLGQAFNLFLVAQKQDDLFLVDQHAAHERLIFDEVRQKKHVQQLMIPLSFEVERDVDAYLLESQDVYLNLGIKLERTDDLLWQITSLPALYRNIESHVISFIQKTTGDAQEVEKGLYAVVACHAAIKAGDSVDRMMAVSLLTKVFALDEPTCPHGRTFVVRLGKNELMKAVQRT</sequence>
<comment type="similarity">
    <text evidence="1">Belongs to the DNA mismatch repair MutL/HexB family.</text>
</comment>
<dbReference type="InterPro" id="IPR014762">
    <property type="entry name" value="DNA_mismatch_repair_CS"/>
</dbReference>
<dbReference type="Gene3D" id="3.30.230.10">
    <property type="match status" value="1"/>
</dbReference>
<dbReference type="Pfam" id="PF13589">
    <property type="entry name" value="HATPase_c_3"/>
    <property type="match status" value="1"/>
</dbReference>
<evidence type="ECO:0000256" key="2">
    <source>
        <dbReference type="ARBA" id="ARBA00022763"/>
    </source>
</evidence>
<dbReference type="CDD" id="cd16926">
    <property type="entry name" value="HATPase_MutL-MLH-PMS-like"/>
    <property type="match status" value="1"/>
</dbReference>
<evidence type="ECO:0000259" key="5">
    <source>
        <dbReference type="SMART" id="SM00853"/>
    </source>
</evidence>
<dbReference type="InterPro" id="IPR020667">
    <property type="entry name" value="DNA_mismatch_repair_MutL"/>
</dbReference>
<reference evidence="7" key="1">
    <citation type="submission" date="2019-08" db="EMBL/GenBank/DDBJ databases">
        <authorList>
            <person name="Kucharzyk K."/>
            <person name="Murdoch R.W."/>
            <person name="Higgins S."/>
            <person name="Loffler F."/>
        </authorList>
    </citation>
    <scope>NUCLEOTIDE SEQUENCE</scope>
</reference>
<keyword evidence="2" id="KW-0227">DNA damage</keyword>
<name>A0A644WBR4_9ZZZZ</name>
<dbReference type="GO" id="GO:0030983">
    <property type="term" value="F:mismatched DNA binding"/>
    <property type="evidence" value="ECO:0007669"/>
    <property type="project" value="InterPro"/>
</dbReference>
<evidence type="ECO:0000259" key="6">
    <source>
        <dbReference type="SMART" id="SM01340"/>
    </source>
</evidence>
<keyword evidence="3" id="KW-0234">DNA repair</keyword>
<feature type="domain" description="MutL C-terminal dimerisation" evidence="5">
    <location>
        <begin position="418"/>
        <end position="549"/>
    </location>
</feature>
<dbReference type="Gene3D" id="3.30.1540.20">
    <property type="entry name" value="MutL, C-terminal domain, dimerisation subdomain"/>
    <property type="match status" value="1"/>
</dbReference>
<dbReference type="InterPro" id="IPR014721">
    <property type="entry name" value="Ribsml_uS5_D2-typ_fold_subgr"/>
</dbReference>
<dbReference type="InterPro" id="IPR036890">
    <property type="entry name" value="HATPase_C_sf"/>
</dbReference>
<dbReference type="PANTHER" id="PTHR10073:SF12">
    <property type="entry name" value="DNA MISMATCH REPAIR PROTEIN MLH1"/>
    <property type="match status" value="1"/>
</dbReference>